<name>A0A198XBR0_MORCA</name>
<comment type="caution">
    <text evidence="1">The sequence shown here is derived from an EMBL/GenBank/DDBJ whole genome shotgun (WGS) entry which is preliminary data.</text>
</comment>
<protein>
    <submittedName>
        <fullName evidence="1">Uncharacterized protein</fullName>
    </submittedName>
</protein>
<dbReference type="Proteomes" id="UP000078295">
    <property type="component" value="Unassembled WGS sequence"/>
</dbReference>
<evidence type="ECO:0000313" key="1">
    <source>
        <dbReference type="EMBL" id="OAV27976.1"/>
    </source>
</evidence>
<evidence type="ECO:0000313" key="2">
    <source>
        <dbReference type="Proteomes" id="UP000078295"/>
    </source>
</evidence>
<sequence>MNDTIALYDDKRWSQRNKTIKYDNLLYHKIMNLKKMVQT</sequence>
<organism evidence="1 2">
    <name type="scientific">Moraxella catarrhalis</name>
    <name type="common">Branhamella catarrhalis</name>
    <dbReference type="NCBI Taxonomy" id="480"/>
    <lineage>
        <taxon>Bacteria</taxon>
        <taxon>Pseudomonadati</taxon>
        <taxon>Pseudomonadota</taxon>
        <taxon>Gammaproteobacteria</taxon>
        <taxon>Moraxellales</taxon>
        <taxon>Moraxellaceae</taxon>
        <taxon>Moraxella</taxon>
    </lineage>
</organism>
<reference evidence="1 2" key="1">
    <citation type="journal article" date="2016" name="Genome Biol. Evol.">
        <title>Comparative Genomic Analyses of the Moraxella catarrhalis Serosensitive and Seroresistant Lineages Demonstrate Their Independent Evolution.</title>
        <authorList>
            <person name="Earl J.P."/>
            <person name="de Vries S.P."/>
            <person name="Ahmed A."/>
            <person name="Powell E."/>
            <person name="Schultz M.P."/>
            <person name="Hermans P.W."/>
            <person name="Hill D.J."/>
            <person name="Zhou Z."/>
            <person name="Constantinidou C.I."/>
            <person name="Hu F.Z."/>
            <person name="Bootsma H.J."/>
            <person name="Ehrlich G.D."/>
        </authorList>
    </citation>
    <scope>NUCLEOTIDE SEQUENCE [LARGE SCALE GENOMIC DNA]</scope>
    <source>
        <strain evidence="1 2">F23</strain>
    </source>
</reference>
<gene>
    <name evidence="1" type="ORF">AO370_0139</name>
</gene>
<accession>A0A198XBR0</accession>
<dbReference type="AlphaFoldDB" id="A0A198XBR0"/>
<proteinExistence type="predicted"/>
<dbReference type="EMBL" id="LXHQ01000008">
    <property type="protein sequence ID" value="OAV27976.1"/>
    <property type="molecule type" value="Genomic_DNA"/>
</dbReference>